<protein>
    <submittedName>
        <fullName evidence="1">Uncharacterized protein</fullName>
    </submittedName>
</protein>
<dbReference type="EMBL" id="MK072070">
    <property type="protein sequence ID" value="AYV78099.1"/>
    <property type="molecule type" value="Genomic_DNA"/>
</dbReference>
<organism evidence="1">
    <name type="scientific">Edafosvirus sp</name>
    <dbReference type="NCBI Taxonomy" id="2487765"/>
    <lineage>
        <taxon>Viruses</taxon>
        <taxon>Varidnaviria</taxon>
        <taxon>Bamfordvirae</taxon>
        <taxon>Nucleocytoviricota</taxon>
        <taxon>Megaviricetes</taxon>
        <taxon>Imitervirales</taxon>
        <taxon>Mimiviridae</taxon>
        <taxon>Klosneuvirinae</taxon>
    </lineage>
</organism>
<sequence>MEKKYTKQDIANIFEKYKNDSIMNFFRVMTKNRQSGCAIFSLIYEKIMKDTGMNRLFGTSYYKAI</sequence>
<proteinExistence type="predicted"/>
<evidence type="ECO:0000313" key="1">
    <source>
        <dbReference type="EMBL" id="AYV78099.1"/>
    </source>
</evidence>
<accession>A0A3G4ZXF3</accession>
<name>A0A3G4ZXF3_9VIRU</name>
<reference evidence="1" key="1">
    <citation type="submission" date="2018-10" db="EMBL/GenBank/DDBJ databases">
        <title>Hidden diversity of soil giant viruses.</title>
        <authorList>
            <person name="Schulz F."/>
            <person name="Alteio L."/>
            <person name="Goudeau D."/>
            <person name="Ryan E.M."/>
            <person name="Malmstrom R.R."/>
            <person name="Blanchard J."/>
            <person name="Woyke T."/>
        </authorList>
    </citation>
    <scope>NUCLEOTIDE SEQUENCE</scope>
    <source>
        <strain evidence="1">EDV1</strain>
    </source>
</reference>
<gene>
    <name evidence="1" type="ORF">Edafosvirus5_17</name>
</gene>